<gene>
    <name evidence="2" type="primary">COL6A6</name>
    <name evidence="2" type="ORF">MHBO_001923</name>
</gene>
<evidence type="ECO:0000313" key="3">
    <source>
        <dbReference type="Proteomes" id="UP001439008"/>
    </source>
</evidence>
<protein>
    <submittedName>
        <fullName evidence="2">Biological adhesion</fullName>
    </submittedName>
</protein>
<name>A0ABV2AKL2_9EUKA</name>
<comment type="caution">
    <text evidence="2">The sequence shown here is derived from an EMBL/GenBank/DDBJ whole genome shotgun (WGS) entry which is preliminary data.</text>
</comment>
<feature type="domain" description="VWFA" evidence="1">
    <location>
        <begin position="26"/>
        <end position="204"/>
    </location>
</feature>
<dbReference type="PANTHER" id="PTHR24020">
    <property type="entry name" value="COLLAGEN ALPHA"/>
    <property type="match status" value="1"/>
</dbReference>
<dbReference type="Proteomes" id="UP001439008">
    <property type="component" value="Unassembled WGS sequence"/>
</dbReference>
<dbReference type="InterPro" id="IPR002035">
    <property type="entry name" value="VWF_A"/>
</dbReference>
<dbReference type="Gene3D" id="3.40.50.410">
    <property type="entry name" value="von Willebrand factor, type A domain"/>
    <property type="match status" value="1"/>
</dbReference>
<organism evidence="2 3">
    <name type="scientific">Bonamia ostreae</name>
    <dbReference type="NCBI Taxonomy" id="126728"/>
    <lineage>
        <taxon>Eukaryota</taxon>
        <taxon>Sar</taxon>
        <taxon>Rhizaria</taxon>
        <taxon>Endomyxa</taxon>
        <taxon>Ascetosporea</taxon>
        <taxon>Haplosporida</taxon>
        <taxon>Bonamia</taxon>
    </lineage>
</organism>
<dbReference type="PANTHER" id="PTHR24020:SF20">
    <property type="entry name" value="PH DOMAIN-CONTAINING PROTEIN"/>
    <property type="match status" value="1"/>
</dbReference>
<dbReference type="SMART" id="SM00327">
    <property type="entry name" value="VWA"/>
    <property type="match status" value="1"/>
</dbReference>
<evidence type="ECO:0000259" key="1">
    <source>
        <dbReference type="PROSITE" id="PS50234"/>
    </source>
</evidence>
<reference evidence="2 3" key="1">
    <citation type="journal article" date="2024" name="BMC Biol.">
        <title>Comparative genomics of Ascetosporea gives new insight into the evolutionary basis for animal parasitism in Rhizaria.</title>
        <authorList>
            <person name="Hiltunen Thoren M."/>
            <person name="Onut-Brannstrom I."/>
            <person name="Alfjorden A."/>
            <person name="Peckova H."/>
            <person name="Swords F."/>
            <person name="Hooper C."/>
            <person name="Holzer A.S."/>
            <person name="Bass D."/>
            <person name="Burki F."/>
        </authorList>
    </citation>
    <scope>NUCLEOTIDE SEQUENCE [LARGE SCALE GENOMIC DNA]</scope>
    <source>
        <strain evidence="2">20-A016</strain>
    </source>
</reference>
<dbReference type="InterPro" id="IPR050525">
    <property type="entry name" value="ECM_Assembly_Org"/>
</dbReference>
<proteinExistence type="predicted"/>
<dbReference type="InterPro" id="IPR036465">
    <property type="entry name" value="vWFA_dom_sf"/>
</dbReference>
<accession>A0ABV2AKL2</accession>
<evidence type="ECO:0000313" key="2">
    <source>
        <dbReference type="EMBL" id="MES1920231.1"/>
    </source>
</evidence>
<dbReference type="PROSITE" id="PS50234">
    <property type="entry name" value="VWFA"/>
    <property type="match status" value="1"/>
</dbReference>
<dbReference type="Pfam" id="PF00092">
    <property type="entry name" value="VWA"/>
    <property type="match status" value="1"/>
</dbReference>
<sequence length="223" mass="25351">MQSFSNIKKILIFTAFIKSVFACLFNIAYCIDGSGSITYENPTGYDDEKNFLVDYNNQITKSSEESFLKTMAEGFAETFVDYFDYNDFDELSQVNDALLKIEPPSKTGETKIGGCMNKVYTNNRPNDLATVLLVVTDGNPFKDTYDVKEMSATMRSDNFFIQAAGFNDINYDILNEITGDQDMIIYSKNVTDLDKKIKQLTDDICKKSLIDKIFFVKLLSQHI</sequence>
<dbReference type="SUPFAM" id="SSF53300">
    <property type="entry name" value="vWA-like"/>
    <property type="match status" value="1"/>
</dbReference>
<keyword evidence="3" id="KW-1185">Reference proteome</keyword>
<dbReference type="EMBL" id="JBDODL010000563">
    <property type="protein sequence ID" value="MES1920231.1"/>
    <property type="molecule type" value="Genomic_DNA"/>
</dbReference>